<evidence type="ECO:0008006" key="3">
    <source>
        <dbReference type="Google" id="ProtNLM"/>
    </source>
</evidence>
<dbReference type="EMBL" id="BAABHJ010000040">
    <property type="protein sequence ID" value="GAA4619101.1"/>
    <property type="molecule type" value="Genomic_DNA"/>
</dbReference>
<evidence type="ECO:0000313" key="2">
    <source>
        <dbReference type="Proteomes" id="UP001500212"/>
    </source>
</evidence>
<dbReference type="Proteomes" id="UP001500212">
    <property type="component" value="Unassembled WGS sequence"/>
</dbReference>
<organism evidence="1 2">
    <name type="scientific">Actinoallomurus liliacearum</name>
    <dbReference type="NCBI Taxonomy" id="1080073"/>
    <lineage>
        <taxon>Bacteria</taxon>
        <taxon>Bacillati</taxon>
        <taxon>Actinomycetota</taxon>
        <taxon>Actinomycetes</taxon>
        <taxon>Streptosporangiales</taxon>
        <taxon>Thermomonosporaceae</taxon>
        <taxon>Actinoallomurus</taxon>
    </lineage>
</organism>
<gene>
    <name evidence="1" type="ORF">GCM10023195_86240</name>
</gene>
<comment type="caution">
    <text evidence="1">The sequence shown here is derived from an EMBL/GenBank/DDBJ whole genome shotgun (WGS) entry which is preliminary data.</text>
</comment>
<keyword evidence="2" id="KW-1185">Reference proteome</keyword>
<sequence>MGGGAGSLLLAVRVVASKPGRVQLLATMRDPLAVVDVSPETDELLTVRPGMLENGEPWVMDFRTVPHWLNAGATQSGKSDLANAALVRSRRPIRPRTPLPWRSGR</sequence>
<proteinExistence type="predicted"/>
<reference evidence="2" key="1">
    <citation type="journal article" date="2019" name="Int. J. Syst. Evol. Microbiol.">
        <title>The Global Catalogue of Microorganisms (GCM) 10K type strain sequencing project: providing services to taxonomists for standard genome sequencing and annotation.</title>
        <authorList>
            <consortium name="The Broad Institute Genomics Platform"/>
            <consortium name="The Broad Institute Genome Sequencing Center for Infectious Disease"/>
            <person name="Wu L."/>
            <person name="Ma J."/>
        </authorList>
    </citation>
    <scope>NUCLEOTIDE SEQUENCE [LARGE SCALE GENOMIC DNA]</scope>
    <source>
        <strain evidence="2">JCM 17938</strain>
    </source>
</reference>
<protein>
    <recommendedName>
        <fullName evidence="3">FtsK domain-containing protein</fullName>
    </recommendedName>
</protein>
<dbReference type="RefSeq" id="WP_345367237.1">
    <property type="nucleotide sequence ID" value="NZ_BAABHJ010000040.1"/>
</dbReference>
<dbReference type="InterPro" id="IPR027417">
    <property type="entry name" value="P-loop_NTPase"/>
</dbReference>
<name>A0ABP8TYC4_9ACTN</name>
<dbReference type="Gene3D" id="3.40.50.300">
    <property type="entry name" value="P-loop containing nucleotide triphosphate hydrolases"/>
    <property type="match status" value="1"/>
</dbReference>
<accession>A0ABP8TYC4</accession>
<evidence type="ECO:0000313" key="1">
    <source>
        <dbReference type="EMBL" id="GAA4619101.1"/>
    </source>
</evidence>